<evidence type="ECO:0000256" key="1">
    <source>
        <dbReference type="SAM" id="Phobius"/>
    </source>
</evidence>
<feature type="transmembrane region" description="Helical" evidence="1">
    <location>
        <begin position="164"/>
        <end position="186"/>
    </location>
</feature>
<keyword evidence="1" id="KW-0472">Membrane</keyword>
<feature type="transmembrane region" description="Helical" evidence="1">
    <location>
        <begin position="12"/>
        <end position="37"/>
    </location>
</feature>
<accession>K9UJA0</accession>
<dbReference type="AlphaFoldDB" id="K9UJA0"/>
<evidence type="ECO:0008006" key="4">
    <source>
        <dbReference type="Google" id="ProtNLM"/>
    </source>
</evidence>
<sequence>MPERSQLWFEPLIWMDFRLAVIFTVLMPLILLIWAFAQKTAVLQTLLIIYWRVSSLLAITVYLGIGSLPITFLASFVGQTLIPLSLWFWADLNEEIADLPDRPLKLGFLAWRWATTAYSTLSAIALIPFLSCAFGDAKSDYCQAWFQPSWLYYQFFHPNSKPEFLSFLGILALVFYALCLGYFLIVRLGKQGRSAMAGDE</sequence>
<dbReference type="HOGENOM" id="CLU_093159_0_0_3"/>
<evidence type="ECO:0000313" key="2">
    <source>
        <dbReference type="EMBL" id="AFY94880.1"/>
    </source>
</evidence>
<dbReference type="RefSeq" id="WP_015160994.1">
    <property type="nucleotide sequence ID" value="NC_019697.1"/>
</dbReference>
<dbReference type="EMBL" id="CP003600">
    <property type="protein sequence ID" value="AFY94880.1"/>
    <property type="molecule type" value="Genomic_DNA"/>
</dbReference>
<protein>
    <recommendedName>
        <fullName evidence="4">DUF3177 family protein</fullName>
    </recommendedName>
</protein>
<dbReference type="OrthoDB" id="517164at2"/>
<keyword evidence="3" id="KW-1185">Reference proteome</keyword>
<reference evidence="2 3" key="1">
    <citation type="submission" date="2012-05" db="EMBL/GenBank/DDBJ databases">
        <title>Finished chromosome of genome of Chamaesiphon sp. PCC 6605.</title>
        <authorList>
            <consortium name="US DOE Joint Genome Institute"/>
            <person name="Gugger M."/>
            <person name="Coursin T."/>
            <person name="Rippka R."/>
            <person name="Tandeau De Marsac N."/>
            <person name="Huntemann M."/>
            <person name="Wei C.-L."/>
            <person name="Han J."/>
            <person name="Detter J.C."/>
            <person name="Han C."/>
            <person name="Tapia R."/>
            <person name="Chen A."/>
            <person name="Kyrpides N."/>
            <person name="Mavromatis K."/>
            <person name="Markowitz V."/>
            <person name="Szeto E."/>
            <person name="Ivanova N."/>
            <person name="Pagani I."/>
            <person name="Pati A."/>
            <person name="Goodwin L."/>
            <person name="Nordberg H.P."/>
            <person name="Cantor M.N."/>
            <person name="Hua S.X."/>
            <person name="Woyke T."/>
            <person name="Kerfeld C.A."/>
        </authorList>
    </citation>
    <scope>NUCLEOTIDE SEQUENCE [LARGE SCALE GENOMIC DNA]</scope>
    <source>
        <strain evidence="3">ATCC 27169 / PCC 6605</strain>
    </source>
</reference>
<name>K9UJA0_CHAP6</name>
<dbReference type="PATRIC" id="fig|1173020.3.peg.4484"/>
<gene>
    <name evidence="2" type="ORF">Cha6605_3914</name>
</gene>
<dbReference type="STRING" id="1173020.Cha6605_3914"/>
<evidence type="ECO:0000313" key="3">
    <source>
        <dbReference type="Proteomes" id="UP000010366"/>
    </source>
</evidence>
<dbReference type="eggNOG" id="ENOG502ZC57">
    <property type="taxonomic scope" value="Bacteria"/>
</dbReference>
<feature type="transmembrane region" description="Helical" evidence="1">
    <location>
        <begin position="110"/>
        <end position="130"/>
    </location>
</feature>
<keyword evidence="1" id="KW-0812">Transmembrane</keyword>
<dbReference type="Proteomes" id="UP000010366">
    <property type="component" value="Chromosome"/>
</dbReference>
<keyword evidence="1" id="KW-1133">Transmembrane helix</keyword>
<dbReference type="InterPro" id="IPR021515">
    <property type="entry name" value="DUF3177"/>
</dbReference>
<dbReference type="Pfam" id="PF11375">
    <property type="entry name" value="DUF3177"/>
    <property type="match status" value="1"/>
</dbReference>
<organism evidence="2 3">
    <name type="scientific">Chamaesiphon minutus (strain ATCC 27169 / PCC 6605)</name>
    <dbReference type="NCBI Taxonomy" id="1173020"/>
    <lineage>
        <taxon>Bacteria</taxon>
        <taxon>Bacillati</taxon>
        <taxon>Cyanobacteriota</taxon>
        <taxon>Cyanophyceae</taxon>
        <taxon>Gomontiellales</taxon>
        <taxon>Chamaesiphonaceae</taxon>
        <taxon>Chamaesiphon</taxon>
    </lineage>
</organism>
<proteinExistence type="predicted"/>
<feature type="transmembrane region" description="Helical" evidence="1">
    <location>
        <begin position="49"/>
        <end position="65"/>
    </location>
</feature>
<dbReference type="KEGG" id="cmp:Cha6605_3914"/>
<feature type="transmembrane region" description="Helical" evidence="1">
    <location>
        <begin position="71"/>
        <end position="90"/>
    </location>
</feature>